<proteinExistence type="predicted"/>
<dbReference type="Pfam" id="PF02452">
    <property type="entry name" value="PemK_toxin"/>
    <property type="match status" value="1"/>
</dbReference>
<evidence type="ECO:0000313" key="2">
    <source>
        <dbReference type="Proteomes" id="UP000632828"/>
    </source>
</evidence>
<dbReference type="AlphaFoldDB" id="A0A8J6QTI1"/>
<dbReference type="Proteomes" id="UP000632828">
    <property type="component" value="Unassembled WGS sequence"/>
</dbReference>
<dbReference type="InterPro" id="IPR011067">
    <property type="entry name" value="Plasmid_toxin/cell-grow_inhib"/>
</dbReference>
<evidence type="ECO:0000313" key="1">
    <source>
        <dbReference type="EMBL" id="MBD1399320.1"/>
    </source>
</evidence>
<dbReference type="Gene3D" id="2.30.30.110">
    <property type="match status" value="1"/>
</dbReference>
<name>A0A8J6QTI1_9BACT</name>
<keyword evidence="2" id="KW-1185">Reference proteome</keyword>
<organism evidence="1 2">
    <name type="scientific">Pelovirga terrestris</name>
    <dbReference type="NCBI Taxonomy" id="2771352"/>
    <lineage>
        <taxon>Bacteria</taxon>
        <taxon>Pseudomonadati</taxon>
        <taxon>Thermodesulfobacteriota</taxon>
        <taxon>Desulfuromonadia</taxon>
        <taxon>Geobacterales</taxon>
        <taxon>Geobacteraceae</taxon>
        <taxon>Pelovirga</taxon>
    </lineage>
</organism>
<dbReference type="SUPFAM" id="SSF50118">
    <property type="entry name" value="Cell growth inhibitor/plasmid maintenance toxic component"/>
    <property type="match status" value="1"/>
</dbReference>
<gene>
    <name evidence="1" type="ORF">ICT70_01395</name>
</gene>
<dbReference type="InterPro" id="IPR003477">
    <property type="entry name" value="PemK-like"/>
</dbReference>
<dbReference type="EMBL" id="JACWUN010000001">
    <property type="protein sequence ID" value="MBD1399320.1"/>
    <property type="molecule type" value="Genomic_DNA"/>
</dbReference>
<protein>
    <submittedName>
        <fullName evidence="1">Type II toxin-antitoxin system PemK/MazF family toxin</fullName>
    </submittedName>
</protein>
<sequence length="118" mass="13263">MRKHIVTFNTFDIVVVPFPFTDKTTNKRRPALILSDAQAFNLQVGQAVMAMITSAKNSDWPLDIDIQDLDSAGLPAPSMIRMKLFTLDEKLIIRKAGQLAKPDQKKVIEALRLLLPFV</sequence>
<comment type="caution">
    <text evidence="1">The sequence shown here is derived from an EMBL/GenBank/DDBJ whole genome shotgun (WGS) entry which is preliminary data.</text>
</comment>
<reference evidence="1" key="1">
    <citation type="submission" date="2020-09" db="EMBL/GenBank/DDBJ databases">
        <title>Pelobacter alkaliphilus sp. nov., a novel anaerobic arsenate-reducing bacterium from terrestrial mud volcano.</title>
        <authorList>
            <person name="Khomyakova M.A."/>
            <person name="Merkel A.Y."/>
            <person name="Slobodkin A.I."/>
        </authorList>
    </citation>
    <scope>NUCLEOTIDE SEQUENCE</scope>
    <source>
        <strain evidence="1">M08fum</strain>
    </source>
</reference>
<dbReference type="GO" id="GO:0003677">
    <property type="term" value="F:DNA binding"/>
    <property type="evidence" value="ECO:0007669"/>
    <property type="project" value="InterPro"/>
</dbReference>
<accession>A0A8J6QTI1</accession>